<dbReference type="EMBL" id="JAAQTL010000001">
    <property type="protein sequence ID" value="NID13998.1"/>
    <property type="molecule type" value="Genomic_DNA"/>
</dbReference>
<dbReference type="AlphaFoldDB" id="A0A7X5TNP7"/>
<evidence type="ECO:0000256" key="1">
    <source>
        <dbReference type="SAM" id="Phobius"/>
    </source>
</evidence>
<comment type="caution">
    <text evidence="3">The sequence shown here is derived from an EMBL/GenBank/DDBJ whole genome shotgun (WGS) entry which is preliminary data.</text>
</comment>
<evidence type="ECO:0000313" key="3">
    <source>
        <dbReference type="EMBL" id="NID13998.1"/>
    </source>
</evidence>
<evidence type="ECO:0000313" key="4">
    <source>
        <dbReference type="Proteomes" id="UP000518878"/>
    </source>
</evidence>
<feature type="transmembrane region" description="Helical" evidence="1">
    <location>
        <begin position="12"/>
        <end position="35"/>
    </location>
</feature>
<accession>A0A7X5TNP7</accession>
<dbReference type="RefSeq" id="WP_166697734.1">
    <property type="nucleotide sequence ID" value="NZ_JAAQTL010000001.1"/>
</dbReference>
<evidence type="ECO:0000259" key="2">
    <source>
        <dbReference type="Pfam" id="PF07811"/>
    </source>
</evidence>
<feature type="domain" description="TadE-like" evidence="2">
    <location>
        <begin position="8"/>
        <end position="50"/>
    </location>
</feature>
<gene>
    <name evidence="3" type="ORF">HBF32_00760</name>
</gene>
<dbReference type="InterPro" id="IPR012495">
    <property type="entry name" value="TadE-like_dom"/>
</dbReference>
<sequence length="221" mass="23509">MMSRRQRGQSITEFLVTMFGFGFLLLGLFQAILFYRAKATVDYAALEAARAGAVHGASKASLREGLARGLAPLYAAASGNPGKAGAALAFLDAKKDILLGTAKIEVLAPTRAAWQGLKQTQYDGKKALPNDSLYFRNASAAGVSVQDANLLKIRVTYDYPLIVPVIDRMLAAFQAFGGPAKRDLIRSATRGRVVYSLPIQSTAMVRMQSPVTDAGNLAGGP</sequence>
<keyword evidence="1" id="KW-1133">Transmembrane helix</keyword>
<name>A0A7X5TNP7_9GAMM</name>
<keyword evidence="1" id="KW-0812">Transmembrane</keyword>
<organism evidence="3 4">
    <name type="scientific">Luteibacter yeojuensis</name>
    <dbReference type="NCBI Taxonomy" id="345309"/>
    <lineage>
        <taxon>Bacteria</taxon>
        <taxon>Pseudomonadati</taxon>
        <taxon>Pseudomonadota</taxon>
        <taxon>Gammaproteobacteria</taxon>
        <taxon>Lysobacterales</taxon>
        <taxon>Rhodanobacteraceae</taxon>
        <taxon>Luteibacter</taxon>
    </lineage>
</organism>
<dbReference type="Pfam" id="PF07811">
    <property type="entry name" value="TadE"/>
    <property type="match status" value="1"/>
</dbReference>
<protein>
    <submittedName>
        <fullName evidence="3">Pilus assembly protein</fullName>
    </submittedName>
</protein>
<keyword evidence="1" id="KW-0472">Membrane</keyword>
<reference evidence="3 4" key="1">
    <citation type="journal article" date="2006" name="Int. J. Syst. Evol. Microbiol.">
        <title>Dyella yeojuensis sp. nov., isolated from greenhouse soil in Korea.</title>
        <authorList>
            <person name="Kim B.Y."/>
            <person name="Weon H.Y."/>
            <person name="Lee K.H."/>
            <person name="Seok S.J."/>
            <person name="Kwon S.W."/>
            <person name="Go S.J."/>
            <person name="Stackebrandt E."/>
        </authorList>
    </citation>
    <scope>NUCLEOTIDE SEQUENCE [LARGE SCALE GENOMIC DNA]</scope>
    <source>
        <strain evidence="3 4">DSM 17673</strain>
    </source>
</reference>
<dbReference type="Proteomes" id="UP000518878">
    <property type="component" value="Unassembled WGS sequence"/>
</dbReference>
<keyword evidence="4" id="KW-1185">Reference proteome</keyword>
<proteinExistence type="predicted"/>